<dbReference type="PANTHER" id="PTHR12137">
    <property type="entry name" value="CARBOHYDRATE SULFOTRANSFERASE"/>
    <property type="match status" value="1"/>
</dbReference>
<dbReference type="PANTHER" id="PTHR12137:SF54">
    <property type="entry name" value="CARBOHYDRATE SULFOTRANSFERASE"/>
    <property type="match status" value="1"/>
</dbReference>
<evidence type="ECO:0000256" key="6">
    <source>
        <dbReference type="ARBA" id="ARBA00023034"/>
    </source>
</evidence>
<reference evidence="10 11" key="1">
    <citation type="journal article" date="2021" name="Elife">
        <title>Chloroplast acquisition without the gene transfer in kleptoplastic sea slugs, Plakobranchus ocellatus.</title>
        <authorList>
            <person name="Maeda T."/>
            <person name="Takahashi S."/>
            <person name="Yoshida T."/>
            <person name="Shimamura S."/>
            <person name="Takaki Y."/>
            <person name="Nagai Y."/>
            <person name="Toyoda A."/>
            <person name="Suzuki Y."/>
            <person name="Arimoto A."/>
            <person name="Ishii H."/>
            <person name="Satoh N."/>
            <person name="Nishiyama T."/>
            <person name="Hasebe M."/>
            <person name="Maruyama T."/>
            <person name="Minagawa J."/>
            <person name="Obokata J."/>
            <person name="Shigenobu S."/>
        </authorList>
    </citation>
    <scope>NUCLEOTIDE SEQUENCE [LARGE SCALE GENOMIC DNA]</scope>
</reference>
<dbReference type="Pfam" id="PF03567">
    <property type="entry name" value="Sulfotransfer_2"/>
    <property type="match status" value="1"/>
</dbReference>
<evidence type="ECO:0000256" key="1">
    <source>
        <dbReference type="ARBA" id="ARBA00004323"/>
    </source>
</evidence>
<gene>
    <name evidence="10" type="ORF">PoB_007529900</name>
</gene>
<keyword evidence="6 9" id="KW-0333">Golgi apparatus</keyword>
<feature type="transmembrane region" description="Helical" evidence="9">
    <location>
        <begin position="21"/>
        <end position="43"/>
    </location>
</feature>
<keyword evidence="8 9" id="KW-0325">Glycoprotein</keyword>
<comment type="subcellular location">
    <subcellularLocation>
        <location evidence="1 9">Golgi apparatus membrane</location>
        <topology evidence="1 9">Single-pass type II membrane protein</topology>
    </subcellularLocation>
</comment>
<dbReference type="EC" id="2.8.2.-" evidence="9"/>
<protein>
    <recommendedName>
        <fullName evidence="9">Carbohydrate sulfotransferase</fullName>
        <ecNumber evidence="9">2.8.2.-</ecNumber>
    </recommendedName>
</protein>
<dbReference type="GO" id="GO:0008146">
    <property type="term" value="F:sulfotransferase activity"/>
    <property type="evidence" value="ECO:0007669"/>
    <property type="project" value="InterPro"/>
</dbReference>
<dbReference type="AlphaFoldDB" id="A0AAV4DXJ9"/>
<name>A0AAV4DXJ9_9GAST</name>
<keyword evidence="9" id="KW-0735">Signal-anchor</keyword>
<accession>A0AAV4DXJ9</accession>
<keyword evidence="7 9" id="KW-0472">Membrane</keyword>
<dbReference type="GO" id="GO:0016051">
    <property type="term" value="P:carbohydrate biosynthetic process"/>
    <property type="evidence" value="ECO:0007669"/>
    <property type="project" value="InterPro"/>
</dbReference>
<evidence type="ECO:0000256" key="5">
    <source>
        <dbReference type="ARBA" id="ARBA00022989"/>
    </source>
</evidence>
<dbReference type="InterPro" id="IPR005331">
    <property type="entry name" value="Sulfotransferase"/>
</dbReference>
<evidence type="ECO:0000256" key="9">
    <source>
        <dbReference type="RuleBase" id="RU364020"/>
    </source>
</evidence>
<dbReference type="GO" id="GO:0000139">
    <property type="term" value="C:Golgi membrane"/>
    <property type="evidence" value="ECO:0007669"/>
    <property type="project" value="UniProtKB-SubCell"/>
</dbReference>
<evidence type="ECO:0000256" key="4">
    <source>
        <dbReference type="ARBA" id="ARBA00022692"/>
    </source>
</evidence>
<evidence type="ECO:0000256" key="8">
    <source>
        <dbReference type="ARBA" id="ARBA00023180"/>
    </source>
</evidence>
<keyword evidence="5 9" id="KW-1133">Transmembrane helix</keyword>
<dbReference type="Proteomes" id="UP000735302">
    <property type="component" value="Unassembled WGS sequence"/>
</dbReference>
<keyword evidence="11" id="KW-1185">Reference proteome</keyword>
<dbReference type="InterPro" id="IPR018011">
    <property type="entry name" value="Carb_sulfotrans_8-10"/>
</dbReference>
<organism evidence="10 11">
    <name type="scientific">Plakobranchus ocellatus</name>
    <dbReference type="NCBI Taxonomy" id="259542"/>
    <lineage>
        <taxon>Eukaryota</taxon>
        <taxon>Metazoa</taxon>
        <taxon>Spiralia</taxon>
        <taxon>Lophotrochozoa</taxon>
        <taxon>Mollusca</taxon>
        <taxon>Gastropoda</taxon>
        <taxon>Heterobranchia</taxon>
        <taxon>Euthyneura</taxon>
        <taxon>Panpulmonata</taxon>
        <taxon>Sacoglossa</taxon>
        <taxon>Placobranchoidea</taxon>
        <taxon>Plakobranchidae</taxon>
        <taxon>Plakobranchus</taxon>
    </lineage>
</organism>
<evidence type="ECO:0000256" key="2">
    <source>
        <dbReference type="ARBA" id="ARBA00006339"/>
    </source>
</evidence>
<comment type="caution">
    <text evidence="10">The sequence shown here is derived from an EMBL/GenBank/DDBJ whole genome shotgun (WGS) entry which is preliminary data.</text>
</comment>
<comment type="similarity">
    <text evidence="2 9">Belongs to the sulfotransferase 2 family.</text>
</comment>
<sequence>MVLPGMSVLCRCARVRRWRSGPLGLILTLSGLFTLTWLVSMLGNTDILDRPAIREVLLLRSDMPERQPVHTLPIHTDPDVATRHITVRERCSKLRQGGIGKNRQTSGSLPRFPMSPVISSTHKPQLFYCPLAKAGSTFFTRYMIAAASPGPMVSPFNISIKDAKRDSLQSFQSLRTVPERQTFLKNSFRFLFTRNPYSRIFSAYIDKLYSPNPYYWSEWGVAAVKLYNLPPQAHPCGTNVSFRDFIKALVAKLHHRDMHFIAMTQMCRVCDVEWDMVGQVEHSVPDLDFLSEKINVTSAFQHRAGYSADNTNDVIVDSTTDVFTEWLDDIKNCMNVFDAGRIIWRKLQIRGIIYKDSPFPFSREDMDSMTVIRFQDACRRAAADATDKTRLKKQKSDAISQAFSTVDLKDLEKLRSVYKTDFFLFGYDPNPSYILDITQRRQEAKILDWRENWT</sequence>
<evidence type="ECO:0000256" key="3">
    <source>
        <dbReference type="ARBA" id="ARBA00022679"/>
    </source>
</evidence>
<dbReference type="EMBL" id="BLXT01008455">
    <property type="protein sequence ID" value="GFO48794.1"/>
    <property type="molecule type" value="Genomic_DNA"/>
</dbReference>
<proteinExistence type="inferred from homology"/>
<keyword evidence="4 9" id="KW-0812">Transmembrane</keyword>
<keyword evidence="9" id="KW-0119">Carbohydrate metabolism</keyword>
<evidence type="ECO:0000313" key="10">
    <source>
        <dbReference type="EMBL" id="GFO48794.1"/>
    </source>
</evidence>
<evidence type="ECO:0000313" key="11">
    <source>
        <dbReference type="Proteomes" id="UP000735302"/>
    </source>
</evidence>
<keyword evidence="3 9" id="KW-0808">Transferase</keyword>
<evidence type="ECO:0000256" key="7">
    <source>
        <dbReference type="ARBA" id="ARBA00023136"/>
    </source>
</evidence>